<dbReference type="EMBL" id="FBWH01000045">
    <property type="protein sequence ID" value="CUX59902.1"/>
    <property type="molecule type" value="Genomic_DNA"/>
</dbReference>
<name>A0ABM9VLS7_9HYPH</name>
<reference evidence="1 2" key="1">
    <citation type="submission" date="2016-01" db="EMBL/GenBank/DDBJ databases">
        <authorList>
            <person name="Regsiter A."/>
            <person name="william w."/>
        </authorList>
    </citation>
    <scope>NUCLEOTIDE SEQUENCE [LARGE SCALE GENOMIC DNA]</scope>
    <source>
        <strain evidence="1 2">CFBP 6927</strain>
    </source>
</reference>
<gene>
    <name evidence="1" type="ORF">AGR13a_Lc60046</name>
</gene>
<proteinExistence type="predicted"/>
<keyword evidence="2" id="KW-1185">Reference proteome</keyword>
<accession>A0ABM9VLS7</accession>
<comment type="caution">
    <text evidence="1">The sequence shown here is derived from an EMBL/GenBank/DDBJ whole genome shotgun (WGS) entry which is preliminary data.</text>
</comment>
<evidence type="ECO:0000313" key="2">
    <source>
        <dbReference type="Proteomes" id="UP000191812"/>
    </source>
</evidence>
<evidence type="ECO:0000313" key="1">
    <source>
        <dbReference type="EMBL" id="CUX59902.1"/>
    </source>
</evidence>
<dbReference type="Proteomes" id="UP000191812">
    <property type="component" value="Unassembled WGS sequence"/>
</dbReference>
<organism evidence="1 2">
    <name type="scientific">Agrobacterium genomosp. 13 str. CFBP 6927</name>
    <dbReference type="NCBI Taxonomy" id="1183428"/>
    <lineage>
        <taxon>Bacteria</taxon>
        <taxon>Pseudomonadati</taxon>
        <taxon>Pseudomonadota</taxon>
        <taxon>Alphaproteobacteria</taxon>
        <taxon>Hyphomicrobiales</taxon>
        <taxon>Rhizobiaceae</taxon>
        <taxon>Rhizobium/Agrobacterium group</taxon>
        <taxon>Agrobacterium</taxon>
        <taxon>Agrobacterium tumefaciens complex</taxon>
    </lineage>
</organism>
<sequence length="56" mass="5547">MAGGGTGAGVVWDGLSGDMSKGEDCATAPAAAVPHISTASELLIVLLPVISRLRQV</sequence>
<protein>
    <submittedName>
        <fullName evidence="1">Uncharacterized protein</fullName>
    </submittedName>
</protein>